<evidence type="ECO:0000256" key="1">
    <source>
        <dbReference type="SAM" id="MobiDB-lite"/>
    </source>
</evidence>
<reference evidence="3" key="1">
    <citation type="submission" date="2020-04" db="EMBL/GenBank/DDBJ databases">
        <authorList>
            <person name="Alioto T."/>
            <person name="Alioto T."/>
            <person name="Gomez Garrido J."/>
        </authorList>
    </citation>
    <scope>NUCLEOTIDE SEQUENCE</scope>
    <source>
        <strain evidence="3">A484AB</strain>
    </source>
</reference>
<feature type="domain" description="Transposable element P transposase-like RNase H" evidence="2">
    <location>
        <begin position="166"/>
        <end position="227"/>
    </location>
</feature>
<feature type="region of interest" description="Disordered" evidence="1">
    <location>
        <begin position="70"/>
        <end position="93"/>
    </location>
</feature>
<dbReference type="Proteomes" id="UP001152795">
    <property type="component" value="Unassembled WGS sequence"/>
</dbReference>
<dbReference type="PANTHER" id="PTHR47696">
    <property type="entry name" value="THAP DOMAIN-CONTAINING PROTEIN 2"/>
    <property type="match status" value="1"/>
</dbReference>
<dbReference type="InterPro" id="IPR048365">
    <property type="entry name" value="TNP-like_RNaseH_N"/>
</dbReference>
<accession>A0A7D9IT48</accession>
<keyword evidence="4" id="KW-1185">Reference proteome</keyword>
<evidence type="ECO:0000313" key="4">
    <source>
        <dbReference type="Proteomes" id="UP001152795"/>
    </source>
</evidence>
<dbReference type="Pfam" id="PF21787">
    <property type="entry name" value="TNP-like_RNaseH_N"/>
    <property type="match status" value="1"/>
</dbReference>
<comment type="caution">
    <text evidence="3">The sequence shown here is derived from an EMBL/GenBank/DDBJ whole genome shotgun (WGS) entry which is preliminary data.</text>
</comment>
<organism evidence="3 4">
    <name type="scientific">Paramuricea clavata</name>
    <name type="common">Red gorgonian</name>
    <name type="synonym">Violescent sea-whip</name>
    <dbReference type="NCBI Taxonomy" id="317549"/>
    <lineage>
        <taxon>Eukaryota</taxon>
        <taxon>Metazoa</taxon>
        <taxon>Cnidaria</taxon>
        <taxon>Anthozoa</taxon>
        <taxon>Octocorallia</taxon>
        <taxon>Malacalcyonacea</taxon>
        <taxon>Plexauridae</taxon>
        <taxon>Paramuricea</taxon>
    </lineage>
</organism>
<sequence length="228" mass="25592">MPPEKDCLIVAVIRNENEVSDEASSLQVVIEEVTTTNSVSMQHITDEVTNENSVSILGRKRTYSEVEINAVSTSPKRARTTSSSEKSANDHSYCIKSPRRARRQVDYLIDTVGNLKKRLKSSQKKTKRRDRKVSMLASVVSELKEKNLINSDCAALLETTFSGVPRELTKRAKVLAEERDNQEVVCTLMLDEMSIRKHVEWDGKQFRGYVDLGTGINDDSLPEATTVT</sequence>
<dbReference type="InterPro" id="IPR026521">
    <property type="entry name" value="THAP2"/>
</dbReference>
<dbReference type="AlphaFoldDB" id="A0A7D9IT48"/>
<gene>
    <name evidence="3" type="ORF">PACLA_8A029423</name>
</gene>
<name>A0A7D9IT48_PARCT</name>
<dbReference type="EMBL" id="CACRXK020008660">
    <property type="protein sequence ID" value="CAB4015287.1"/>
    <property type="molecule type" value="Genomic_DNA"/>
</dbReference>
<dbReference type="PANTHER" id="PTHR47696:SF1">
    <property type="entry name" value="THAP DOMAIN-CONTAINING PROTEIN 2"/>
    <property type="match status" value="1"/>
</dbReference>
<dbReference type="OrthoDB" id="10070386at2759"/>
<protein>
    <submittedName>
        <fullName evidence="3">THAP domain-containing 9, partial</fullName>
    </submittedName>
</protein>
<evidence type="ECO:0000259" key="2">
    <source>
        <dbReference type="Pfam" id="PF21787"/>
    </source>
</evidence>
<feature type="compositionally biased region" description="Polar residues" evidence="1">
    <location>
        <begin position="70"/>
        <end position="86"/>
    </location>
</feature>
<proteinExistence type="predicted"/>
<evidence type="ECO:0000313" key="3">
    <source>
        <dbReference type="EMBL" id="CAB4015287.1"/>
    </source>
</evidence>